<keyword evidence="2" id="KW-0813">Transport</keyword>
<comment type="caution">
    <text evidence="11">The sequence shown here is derived from an EMBL/GenBank/DDBJ whole genome shotgun (WGS) entry which is preliminary data.</text>
</comment>
<accession>A0ABV4CVX1</accession>
<keyword evidence="8" id="KW-0868">Chloride</keyword>
<evidence type="ECO:0000256" key="10">
    <source>
        <dbReference type="SAM" id="Phobius"/>
    </source>
</evidence>
<evidence type="ECO:0000313" key="12">
    <source>
        <dbReference type="Proteomes" id="UP001565200"/>
    </source>
</evidence>
<dbReference type="CDD" id="cd00400">
    <property type="entry name" value="Voltage_gated_ClC"/>
    <property type="match status" value="1"/>
</dbReference>
<dbReference type="InterPro" id="IPR014743">
    <property type="entry name" value="Cl-channel_core"/>
</dbReference>
<keyword evidence="9" id="KW-0407">Ion channel</keyword>
<feature type="transmembrane region" description="Helical" evidence="10">
    <location>
        <begin position="198"/>
        <end position="218"/>
    </location>
</feature>
<keyword evidence="6 10" id="KW-0472">Membrane</keyword>
<evidence type="ECO:0000256" key="2">
    <source>
        <dbReference type="ARBA" id="ARBA00022448"/>
    </source>
</evidence>
<dbReference type="RefSeq" id="WP_121698270.1">
    <property type="nucleotide sequence ID" value="NZ_JBCLPP010000004.1"/>
</dbReference>
<feature type="transmembrane region" description="Helical" evidence="10">
    <location>
        <begin position="277"/>
        <end position="295"/>
    </location>
</feature>
<evidence type="ECO:0000313" key="11">
    <source>
        <dbReference type="EMBL" id="MEY8244400.1"/>
    </source>
</evidence>
<name>A0ABV4CVX1_9BACT</name>
<dbReference type="Proteomes" id="UP001565200">
    <property type="component" value="Unassembled WGS sequence"/>
</dbReference>
<evidence type="ECO:0000256" key="1">
    <source>
        <dbReference type="ARBA" id="ARBA00004141"/>
    </source>
</evidence>
<dbReference type="SUPFAM" id="SSF81340">
    <property type="entry name" value="Clc chloride channel"/>
    <property type="match status" value="1"/>
</dbReference>
<reference evidence="11 12" key="1">
    <citation type="submission" date="2024-03" db="EMBL/GenBank/DDBJ databases">
        <title>Mouse gut bacterial collection (mGBC) of GemPharmatech.</title>
        <authorList>
            <person name="He Y."/>
            <person name="Dong L."/>
            <person name="Wu D."/>
            <person name="Gao X."/>
            <person name="Lin Z."/>
        </authorList>
    </citation>
    <scope>NUCLEOTIDE SEQUENCE [LARGE SCALE GENOMIC DNA]</scope>
    <source>
        <strain evidence="11 12">54-13</strain>
    </source>
</reference>
<evidence type="ECO:0000256" key="7">
    <source>
        <dbReference type="ARBA" id="ARBA00023173"/>
    </source>
</evidence>
<feature type="transmembrane region" description="Helical" evidence="10">
    <location>
        <begin position="161"/>
        <end position="178"/>
    </location>
</feature>
<dbReference type="EMBL" id="JBCLPP010000004">
    <property type="protein sequence ID" value="MEY8244400.1"/>
    <property type="molecule type" value="Genomic_DNA"/>
</dbReference>
<feature type="transmembrane region" description="Helical" evidence="10">
    <location>
        <begin position="417"/>
        <end position="437"/>
    </location>
</feature>
<evidence type="ECO:0000256" key="9">
    <source>
        <dbReference type="ARBA" id="ARBA00023303"/>
    </source>
</evidence>
<feature type="transmembrane region" description="Helical" evidence="10">
    <location>
        <begin position="316"/>
        <end position="338"/>
    </location>
</feature>
<protein>
    <submittedName>
        <fullName evidence="11">Chloride channel protein</fullName>
    </submittedName>
</protein>
<feature type="transmembrane region" description="Helical" evidence="10">
    <location>
        <begin position="238"/>
        <end position="257"/>
    </location>
</feature>
<evidence type="ECO:0000256" key="4">
    <source>
        <dbReference type="ARBA" id="ARBA00022989"/>
    </source>
</evidence>
<sequence>MTKWDKKRNKLLAKAHLWRQKHVSDAVFTFVVALLIGLCTGVGAFVLKYLIGHISSYLSQNLVSTGSNPHLLLLPFTGILLTGIYVRYIARKPLTHGTSCIMHDMSKDISRLSGSLTYAPIIGCSITLGCGGSAGSEGPIAYAGAAMGSNIGRMFRVHPQFLMMLVGCGAGAGIAAIFKAPVGGMLFTLEVLRMELTTLSVVMLLSACLISALTAYVLSGCTVDLDYVNAVPFDTSTLPFVLLLGIFCGVYSLFYSGVMKRMDRFFAGLRNPWVKNIIAGLSISVLVFLFPAFYGEGYDIIEKVLNGSPQDIADYSMFYPAGADSMTLLFMAGCIIIFKSLITSATNSGGGVGGDFAPTLFAGAMAGLFFVMLLNMYFGTQLDSGNFAYYAMAGVMAGAIHAPLMAIFLTVEMTGQYTLLLPLTIVAAISYGIVKLFRDKNFLIDRIEFWYRRHEKQVSPRNNDATPVGKS</sequence>
<dbReference type="PRINTS" id="PR00762">
    <property type="entry name" value="CLCHANNEL"/>
</dbReference>
<evidence type="ECO:0000256" key="6">
    <source>
        <dbReference type="ARBA" id="ARBA00023136"/>
    </source>
</evidence>
<organism evidence="11 12">
    <name type="scientific">Heminiphilus faecis</name>
    <dbReference type="NCBI Taxonomy" id="2601703"/>
    <lineage>
        <taxon>Bacteria</taxon>
        <taxon>Pseudomonadati</taxon>
        <taxon>Bacteroidota</taxon>
        <taxon>Bacteroidia</taxon>
        <taxon>Bacteroidales</taxon>
        <taxon>Muribaculaceae</taxon>
        <taxon>Heminiphilus</taxon>
    </lineage>
</organism>
<dbReference type="InterPro" id="IPR001807">
    <property type="entry name" value="ClC"/>
</dbReference>
<dbReference type="PANTHER" id="PTHR43427:SF6">
    <property type="entry name" value="CHLORIDE CHANNEL PROTEIN CLC-E"/>
    <property type="match status" value="1"/>
</dbReference>
<dbReference type="InterPro" id="IPR050368">
    <property type="entry name" value="ClC-type_chloride_channel"/>
</dbReference>
<feature type="transmembrane region" description="Helical" evidence="10">
    <location>
        <begin position="26"/>
        <end position="51"/>
    </location>
</feature>
<evidence type="ECO:0000256" key="3">
    <source>
        <dbReference type="ARBA" id="ARBA00022692"/>
    </source>
</evidence>
<keyword evidence="4 10" id="KW-1133">Transmembrane helix</keyword>
<keyword evidence="7" id="KW-0869">Chloride channel</keyword>
<feature type="transmembrane region" description="Helical" evidence="10">
    <location>
        <begin position="71"/>
        <end position="90"/>
    </location>
</feature>
<feature type="transmembrane region" description="Helical" evidence="10">
    <location>
        <begin position="387"/>
        <end position="411"/>
    </location>
</feature>
<gene>
    <name evidence="11" type="ORF">AAK873_02055</name>
</gene>
<keyword evidence="12" id="KW-1185">Reference proteome</keyword>
<evidence type="ECO:0000256" key="8">
    <source>
        <dbReference type="ARBA" id="ARBA00023214"/>
    </source>
</evidence>
<keyword evidence="3 10" id="KW-0812">Transmembrane</keyword>
<proteinExistence type="predicted"/>
<keyword evidence="5" id="KW-0406">Ion transport</keyword>
<dbReference type="Pfam" id="PF00654">
    <property type="entry name" value="Voltage_CLC"/>
    <property type="match status" value="1"/>
</dbReference>
<feature type="transmembrane region" description="Helical" evidence="10">
    <location>
        <begin position="358"/>
        <end position="378"/>
    </location>
</feature>
<evidence type="ECO:0000256" key="5">
    <source>
        <dbReference type="ARBA" id="ARBA00023065"/>
    </source>
</evidence>
<dbReference type="Gene3D" id="1.10.3080.10">
    <property type="entry name" value="Clc chloride channel"/>
    <property type="match status" value="1"/>
</dbReference>
<comment type="subcellular location">
    <subcellularLocation>
        <location evidence="1">Membrane</location>
        <topology evidence="1">Multi-pass membrane protein</topology>
    </subcellularLocation>
</comment>
<dbReference type="PANTHER" id="PTHR43427">
    <property type="entry name" value="CHLORIDE CHANNEL PROTEIN CLC-E"/>
    <property type="match status" value="1"/>
</dbReference>